<dbReference type="Pfam" id="PF01266">
    <property type="entry name" value="DAO"/>
    <property type="match status" value="1"/>
</dbReference>
<dbReference type="EMBL" id="QHCV01000027">
    <property type="protein sequence ID" value="RAV32333.1"/>
    <property type="molecule type" value="Genomic_DNA"/>
</dbReference>
<organism evidence="7 8">
    <name type="scientific">Corynebacterium heidelbergense</name>
    <dbReference type="NCBI Taxonomy" id="2055947"/>
    <lineage>
        <taxon>Bacteria</taxon>
        <taxon>Bacillati</taxon>
        <taxon>Actinomycetota</taxon>
        <taxon>Actinomycetes</taxon>
        <taxon>Mycobacteriales</taxon>
        <taxon>Corynebacteriaceae</taxon>
        <taxon>Corynebacterium</taxon>
    </lineage>
</organism>
<comment type="catalytic activity">
    <reaction evidence="4">
        <text>glycine + O2 + H2O = glyoxylate + H2O2 + NH4(+)</text>
        <dbReference type="Rhea" id="RHEA:11532"/>
        <dbReference type="ChEBI" id="CHEBI:15377"/>
        <dbReference type="ChEBI" id="CHEBI:15379"/>
        <dbReference type="ChEBI" id="CHEBI:16240"/>
        <dbReference type="ChEBI" id="CHEBI:28938"/>
        <dbReference type="ChEBI" id="CHEBI:36655"/>
        <dbReference type="ChEBI" id="CHEBI:57305"/>
        <dbReference type="EC" id="1.4.3.19"/>
    </reaction>
</comment>
<dbReference type="NCBIfam" id="TIGR02352">
    <property type="entry name" value="thiamin_ThiO"/>
    <property type="match status" value="1"/>
</dbReference>
<proteinExistence type="predicted"/>
<evidence type="ECO:0000259" key="6">
    <source>
        <dbReference type="Pfam" id="PF01266"/>
    </source>
</evidence>
<dbReference type="GO" id="GO:0009228">
    <property type="term" value="P:thiamine biosynthetic process"/>
    <property type="evidence" value="ECO:0007669"/>
    <property type="project" value="UniProtKB-KW"/>
</dbReference>
<dbReference type="Gene3D" id="3.30.9.10">
    <property type="entry name" value="D-Amino Acid Oxidase, subunit A, domain 2"/>
    <property type="match status" value="1"/>
</dbReference>
<comment type="caution">
    <text evidence="7">The sequence shown here is derived from an EMBL/GenBank/DDBJ whole genome shotgun (WGS) entry which is preliminary data.</text>
</comment>
<evidence type="ECO:0000256" key="5">
    <source>
        <dbReference type="ARBA" id="ARBA00050018"/>
    </source>
</evidence>
<sequence>MHIGIVGAGLIGVATARELSRRGHRVILVDPEPLSGATHAAAGMLAPVAEVTYDQDDLYPLMATSARMYPDFLAGIEADAAYRTTETLVIAADAADREFLATLAEFQRRMDMECEVITTRAARALEPNLGTAIAGAVRIPGDHQVDPRRLGSALLAQVLQSGGEVRRTRVKAIEEENGPILRLAEGEDLRVDHVLVANGLNAAELVDLPIRAVHGDVIRMMMPAHRDHLITSTVRAMVQGRPVYLVPRADGSLVLGATSREDDLTGVSAEGVFQLLRDAHRILPSVWECEITELTARARPASGDDVPIIDRVADHISVAAGFSRHGILLAPIGAQLAADVVLGEGGNGPLAQSVRLGRFNHSPLEHSTRK</sequence>
<evidence type="ECO:0000256" key="2">
    <source>
        <dbReference type="ARBA" id="ARBA00022977"/>
    </source>
</evidence>
<reference evidence="7 8" key="1">
    <citation type="journal article" date="2018" name="Syst. Appl. Microbiol.">
        <title>Corynebacterium heidelbergense sp. nov., isolated from the preen glands of Egyptian geese (Alopochen aegyptiacus).</title>
        <authorList>
            <person name="Braun M.S."/>
            <person name="Wang E."/>
            <person name="Zimmermann S."/>
            <person name="Wink M."/>
        </authorList>
    </citation>
    <scope>NUCLEOTIDE SEQUENCE [LARGE SCALE GENOMIC DNA]</scope>
    <source>
        <strain evidence="7 8">647</strain>
    </source>
</reference>
<name>A0A364V6P2_9CORY</name>
<dbReference type="Gene3D" id="3.50.50.60">
    <property type="entry name" value="FAD/NAD(P)-binding domain"/>
    <property type="match status" value="1"/>
</dbReference>
<dbReference type="InterPro" id="IPR036188">
    <property type="entry name" value="FAD/NAD-bd_sf"/>
</dbReference>
<dbReference type="PANTHER" id="PTHR13847">
    <property type="entry name" value="SARCOSINE DEHYDROGENASE-RELATED"/>
    <property type="match status" value="1"/>
</dbReference>
<dbReference type="GO" id="GO:0009229">
    <property type="term" value="P:thiamine diphosphate biosynthetic process"/>
    <property type="evidence" value="ECO:0007669"/>
    <property type="project" value="UniProtKB-UniPathway"/>
</dbReference>
<dbReference type="GO" id="GO:0043799">
    <property type="term" value="F:glycine oxidase activity"/>
    <property type="evidence" value="ECO:0007669"/>
    <property type="project" value="UniProtKB-EC"/>
</dbReference>
<dbReference type="RefSeq" id="WP_113630503.1">
    <property type="nucleotide sequence ID" value="NZ_QHCV01000027.1"/>
</dbReference>
<dbReference type="GO" id="GO:0050660">
    <property type="term" value="F:flavin adenine dinucleotide binding"/>
    <property type="evidence" value="ECO:0007669"/>
    <property type="project" value="InterPro"/>
</dbReference>
<comment type="pathway">
    <text evidence="1">Cofactor biosynthesis; thiamine diphosphate biosynthesis.</text>
</comment>
<dbReference type="UniPathway" id="UPA00060"/>
<evidence type="ECO:0000256" key="3">
    <source>
        <dbReference type="ARBA" id="ARBA00023002"/>
    </source>
</evidence>
<gene>
    <name evidence="7" type="primary">thiO</name>
    <name evidence="7" type="ORF">DLJ54_03855</name>
</gene>
<dbReference type="SUPFAM" id="SSF54373">
    <property type="entry name" value="FAD-linked reductases, C-terminal domain"/>
    <property type="match status" value="1"/>
</dbReference>
<keyword evidence="8" id="KW-1185">Reference proteome</keyword>
<accession>A0A364V6P2</accession>
<dbReference type="Proteomes" id="UP000251577">
    <property type="component" value="Unassembled WGS sequence"/>
</dbReference>
<dbReference type="EC" id="1.4.3.19" evidence="5"/>
<dbReference type="AlphaFoldDB" id="A0A364V6P2"/>
<evidence type="ECO:0000256" key="1">
    <source>
        <dbReference type="ARBA" id="ARBA00004948"/>
    </source>
</evidence>
<evidence type="ECO:0000313" key="7">
    <source>
        <dbReference type="EMBL" id="RAV32333.1"/>
    </source>
</evidence>
<dbReference type="InterPro" id="IPR012727">
    <property type="entry name" value="Gly_oxidase_ThiO"/>
</dbReference>
<keyword evidence="2" id="KW-0784">Thiamine biosynthesis</keyword>
<protein>
    <recommendedName>
        <fullName evidence="5">glycine oxidase</fullName>
        <ecNumber evidence="5">1.4.3.19</ecNumber>
    </recommendedName>
</protein>
<feature type="domain" description="FAD dependent oxidoreductase" evidence="6">
    <location>
        <begin position="3"/>
        <end position="339"/>
    </location>
</feature>
<evidence type="ECO:0000256" key="4">
    <source>
        <dbReference type="ARBA" id="ARBA00049872"/>
    </source>
</evidence>
<dbReference type="GO" id="GO:0005737">
    <property type="term" value="C:cytoplasm"/>
    <property type="evidence" value="ECO:0007669"/>
    <property type="project" value="TreeGrafter"/>
</dbReference>
<dbReference type="PANTHER" id="PTHR13847:SF289">
    <property type="entry name" value="GLYCINE OXIDASE"/>
    <property type="match status" value="1"/>
</dbReference>
<evidence type="ECO:0000313" key="8">
    <source>
        <dbReference type="Proteomes" id="UP000251577"/>
    </source>
</evidence>
<dbReference type="SUPFAM" id="SSF51905">
    <property type="entry name" value="FAD/NAD(P)-binding domain"/>
    <property type="match status" value="1"/>
</dbReference>
<keyword evidence="3" id="KW-0560">Oxidoreductase</keyword>
<dbReference type="InterPro" id="IPR006076">
    <property type="entry name" value="FAD-dep_OxRdtase"/>
</dbReference>